<dbReference type="Proteomes" id="UP000184346">
    <property type="component" value="Unassembled WGS sequence"/>
</dbReference>
<protein>
    <submittedName>
        <fullName evidence="3">Transcriptional regulator, Spx/MgsR family</fullName>
    </submittedName>
</protein>
<dbReference type="PANTHER" id="PTHR30041">
    <property type="entry name" value="ARSENATE REDUCTASE"/>
    <property type="match status" value="1"/>
</dbReference>
<dbReference type="PROSITE" id="PS51353">
    <property type="entry name" value="ARSC"/>
    <property type="match status" value="1"/>
</dbReference>
<organism evidence="3 4">
    <name type="scientific">Modicisalibacter ilicicola DSM 19980</name>
    <dbReference type="NCBI Taxonomy" id="1121942"/>
    <lineage>
        <taxon>Bacteria</taxon>
        <taxon>Pseudomonadati</taxon>
        <taxon>Pseudomonadota</taxon>
        <taxon>Gammaproteobacteria</taxon>
        <taxon>Oceanospirillales</taxon>
        <taxon>Halomonadaceae</taxon>
        <taxon>Modicisalibacter</taxon>
    </lineage>
</organism>
<dbReference type="STRING" id="1121942.SAMN02745148_00877"/>
<reference evidence="3 4" key="1">
    <citation type="submission" date="2016-11" db="EMBL/GenBank/DDBJ databases">
        <authorList>
            <person name="Jaros S."/>
            <person name="Januszkiewicz K."/>
            <person name="Wedrychowicz H."/>
        </authorList>
    </citation>
    <scope>NUCLEOTIDE SEQUENCE [LARGE SCALE GENOMIC DNA]</scope>
    <source>
        <strain evidence="3 4">DSM 19980</strain>
    </source>
</reference>
<dbReference type="EMBL" id="FQUJ01000003">
    <property type="protein sequence ID" value="SHE64639.1"/>
    <property type="molecule type" value="Genomic_DNA"/>
</dbReference>
<dbReference type="RefSeq" id="WP_340641241.1">
    <property type="nucleotide sequence ID" value="NZ_FQUJ01000003.1"/>
</dbReference>
<sequence length="117" mass="13353">MIITLYGITTCDSCRKARKTLDAQGTPYRYHDLREQGLEETLLSHLIDLAGLDALLNTRSTTWRALDADERQRAKDDETYARRVMLARPTLLKRPLLDTGDRLIVGFQKDAYAALSR</sequence>
<dbReference type="AlphaFoldDB" id="A0A1M4V6R0"/>
<gene>
    <name evidence="3" type="ORF">SAMN02745148_00877</name>
</gene>
<dbReference type="PANTHER" id="PTHR30041:SF8">
    <property type="entry name" value="PROTEIN YFFB"/>
    <property type="match status" value="1"/>
</dbReference>
<dbReference type="InterPro" id="IPR006504">
    <property type="entry name" value="Tscrpt_reg_Spx/MgsR"/>
</dbReference>
<dbReference type="SUPFAM" id="SSF52833">
    <property type="entry name" value="Thioredoxin-like"/>
    <property type="match status" value="1"/>
</dbReference>
<accession>A0A1M4V6R0</accession>
<name>A0A1M4V6R0_9GAMM</name>
<evidence type="ECO:0000313" key="4">
    <source>
        <dbReference type="Proteomes" id="UP000184346"/>
    </source>
</evidence>
<dbReference type="Gene3D" id="3.40.30.10">
    <property type="entry name" value="Glutaredoxin"/>
    <property type="match status" value="1"/>
</dbReference>
<evidence type="ECO:0000313" key="3">
    <source>
        <dbReference type="EMBL" id="SHE64639.1"/>
    </source>
</evidence>
<keyword evidence="4" id="KW-1185">Reference proteome</keyword>
<dbReference type="InterPro" id="IPR006660">
    <property type="entry name" value="Arsenate_reductase-like"/>
</dbReference>
<dbReference type="NCBIfam" id="TIGR01617">
    <property type="entry name" value="arsC_related"/>
    <property type="match status" value="1"/>
</dbReference>
<proteinExistence type="inferred from homology"/>
<dbReference type="InterPro" id="IPR036249">
    <property type="entry name" value="Thioredoxin-like_sf"/>
</dbReference>
<comment type="similarity">
    <text evidence="1 2">Belongs to the ArsC family.</text>
</comment>
<evidence type="ECO:0000256" key="1">
    <source>
        <dbReference type="ARBA" id="ARBA00007198"/>
    </source>
</evidence>
<evidence type="ECO:0000256" key="2">
    <source>
        <dbReference type="PROSITE-ProRule" id="PRU01282"/>
    </source>
</evidence>
<dbReference type="Pfam" id="PF03960">
    <property type="entry name" value="ArsC"/>
    <property type="match status" value="1"/>
</dbReference>